<evidence type="ECO:0000313" key="6">
    <source>
        <dbReference type="Proteomes" id="UP000194350"/>
    </source>
</evidence>
<evidence type="ECO:0000256" key="1">
    <source>
        <dbReference type="ARBA" id="ARBA00022450"/>
    </source>
</evidence>
<dbReference type="PANTHER" id="PTHR43798:SF31">
    <property type="entry name" value="AB HYDROLASE SUPERFAMILY PROTEIN YCLE"/>
    <property type="match status" value="1"/>
</dbReference>
<dbReference type="GO" id="GO:0016787">
    <property type="term" value="F:hydrolase activity"/>
    <property type="evidence" value="ECO:0007669"/>
    <property type="project" value="UniProtKB-KW"/>
</dbReference>
<gene>
    <name evidence="5" type="ORF">Xvie_01971</name>
</gene>
<name>A0A1Y2SE15_9GAMM</name>
<keyword evidence="1" id="KW-0596">Phosphopantetheine</keyword>
<dbReference type="InterPro" id="IPR020806">
    <property type="entry name" value="PKS_PP-bd"/>
</dbReference>
<dbReference type="EMBL" id="MUBJ01000008">
    <property type="protein sequence ID" value="OTA16514.1"/>
    <property type="molecule type" value="Genomic_DNA"/>
</dbReference>
<dbReference type="InterPro" id="IPR029058">
    <property type="entry name" value="AB_hydrolase_fold"/>
</dbReference>
<evidence type="ECO:0000256" key="2">
    <source>
        <dbReference type="ARBA" id="ARBA00022553"/>
    </source>
</evidence>
<comment type="caution">
    <text evidence="5">The sequence shown here is derived from an EMBL/GenBank/DDBJ whole genome shotgun (WGS) entry which is preliminary data.</text>
</comment>
<evidence type="ECO:0000313" key="5">
    <source>
        <dbReference type="EMBL" id="OTA16514.1"/>
    </source>
</evidence>
<feature type="domain" description="Carrier" evidence="4">
    <location>
        <begin position="9"/>
        <end position="84"/>
    </location>
</feature>
<dbReference type="Pfam" id="PF00561">
    <property type="entry name" value="Abhydrolase_1"/>
    <property type="match status" value="1"/>
</dbReference>
<dbReference type="Gene3D" id="1.10.1200.10">
    <property type="entry name" value="ACP-like"/>
    <property type="match status" value="1"/>
</dbReference>
<dbReference type="RefSeq" id="WP_086109124.1">
    <property type="nucleotide sequence ID" value="NZ_CAWNGD010000128.1"/>
</dbReference>
<evidence type="ECO:0000256" key="3">
    <source>
        <dbReference type="ARBA" id="ARBA00022801"/>
    </source>
</evidence>
<sequence>MTTSSLEIRKPNDTENEVLKICKEVLLVESMGIKDDFFSLGADSISLVEIQIFIEQHLGKKIDWSDVLRFRNVESLSAFIDSTHRLPPQDKREIEWRGVKYAFRVIGDINISKTTELKTAVPKLVIAGGFQNMYSLPHLEYLLKDDGPLIMVDLPGTGSADDVPDNESFAFLAECVRHILDVLSLQTINLIGISYGGSTALEFAYRWPERINKAVLIGAALTQPPHIQDRLNTALQLLSEGKHEESIEKIISSILCLTPGTDILGRDTTYKLLKTTLQESTRHQGERYESLQMRLLNQKQFERADNFNKPILFTTGEHDIITPPENVRSCASIFPNSTFTTIKKSDHLVMVERPDVLADLLIRFFNGRDLTNTNYLNDIELVN</sequence>
<dbReference type="Pfam" id="PF00550">
    <property type="entry name" value="PP-binding"/>
    <property type="match status" value="1"/>
</dbReference>
<dbReference type="InterPro" id="IPR036736">
    <property type="entry name" value="ACP-like_sf"/>
</dbReference>
<dbReference type="OrthoDB" id="6707619at2"/>
<reference evidence="5 6" key="1">
    <citation type="submission" date="2016-10" db="EMBL/GenBank/DDBJ databases">
        <title>Systematic genetic and metabolomic analysis of Xenorhabdus and Photorhabdus spp., highlights the requirements for a dual symbiotic and pathogenic life style.</title>
        <authorList>
            <person name="Tobias N.J."/>
            <person name="Wolff H."/>
            <person name="Djahanschiri B."/>
            <person name="Pidot S.J."/>
            <person name="Stinear T.P."/>
            <person name="Ebersberger I."/>
            <person name="Bode H.B."/>
        </authorList>
    </citation>
    <scope>NUCLEOTIDE SEQUENCE [LARGE SCALE GENOMIC DNA]</scope>
    <source>
        <strain evidence="5 6">DSM 22392</strain>
    </source>
</reference>
<dbReference type="PANTHER" id="PTHR43798">
    <property type="entry name" value="MONOACYLGLYCEROL LIPASE"/>
    <property type="match status" value="1"/>
</dbReference>
<dbReference type="SMART" id="SM00823">
    <property type="entry name" value="PKS_PP"/>
    <property type="match status" value="1"/>
</dbReference>
<dbReference type="SUPFAM" id="SSF47336">
    <property type="entry name" value="ACP-like"/>
    <property type="match status" value="1"/>
</dbReference>
<dbReference type="GO" id="GO:0016020">
    <property type="term" value="C:membrane"/>
    <property type="evidence" value="ECO:0007669"/>
    <property type="project" value="TreeGrafter"/>
</dbReference>
<proteinExistence type="predicted"/>
<dbReference type="Proteomes" id="UP000194350">
    <property type="component" value="Unassembled WGS sequence"/>
</dbReference>
<dbReference type="GO" id="GO:0031177">
    <property type="term" value="F:phosphopantetheine binding"/>
    <property type="evidence" value="ECO:0007669"/>
    <property type="project" value="InterPro"/>
</dbReference>
<dbReference type="InterPro" id="IPR009081">
    <property type="entry name" value="PP-bd_ACP"/>
</dbReference>
<dbReference type="InterPro" id="IPR000073">
    <property type="entry name" value="AB_hydrolase_1"/>
</dbReference>
<protein>
    <submittedName>
        <fullName evidence="5">Putative hybrid non-ribosomal peptide-polyketide synthetase</fullName>
    </submittedName>
</protein>
<dbReference type="AlphaFoldDB" id="A0A1Y2SE15"/>
<keyword evidence="6" id="KW-1185">Reference proteome</keyword>
<dbReference type="STRING" id="351656.Xvie_01971"/>
<dbReference type="Gene3D" id="3.40.50.1820">
    <property type="entry name" value="alpha/beta hydrolase"/>
    <property type="match status" value="1"/>
</dbReference>
<keyword evidence="3" id="KW-0378">Hydrolase</keyword>
<organism evidence="5 6">
    <name type="scientific">Xenorhabdus vietnamensis</name>
    <dbReference type="NCBI Taxonomy" id="351656"/>
    <lineage>
        <taxon>Bacteria</taxon>
        <taxon>Pseudomonadati</taxon>
        <taxon>Pseudomonadota</taxon>
        <taxon>Gammaproteobacteria</taxon>
        <taxon>Enterobacterales</taxon>
        <taxon>Morganellaceae</taxon>
        <taxon>Xenorhabdus</taxon>
    </lineage>
</organism>
<dbReference type="PROSITE" id="PS50075">
    <property type="entry name" value="CARRIER"/>
    <property type="match status" value="1"/>
</dbReference>
<evidence type="ECO:0000259" key="4">
    <source>
        <dbReference type="PROSITE" id="PS50075"/>
    </source>
</evidence>
<dbReference type="SUPFAM" id="SSF53474">
    <property type="entry name" value="alpha/beta-Hydrolases"/>
    <property type="match status" value="1"/>
</dbReference>
<keyword evidence="2" id="KW-0597">Phosphoprotein</keyword>
<accession>A0A1Y2SE15</accession>
<dbReference type="InterPro" id="IPR050266">
    <property type="entry name" value="AB_hydrolase_sf"/>
</dbReference>
<dbReference type="PRINTS" id="PR00111">
    <property type="entry name" value="ABHYDROLASE"/>
</dbReference>